<dbReference type="AlphaFoldDB" id="B2FKT6"/>
<accession>B2FKT6</accession>
<reference evidence="2 3" key="1">
    <citation type="journal article" date="2008" name="Genome Biol.">
        <title>The complete genome, comparative and functional analysis of Stenotrophomonas maltophilia reveals an organism heavily shielded by drug resistance determinants.</title>
        <authorList>
            <person name="Crossman L.C."/>
            <person name="Gould V.C."/>
            <person name="Dow J.M."/>
            <person name="Vernikos G.S."/>
            <person name="Okazaki A."/>
            <person name="Sebaihia M."/>
            <person name="Saunders D."/>
            <person name="Arrowsmith C."/>
            <person name="Carver T."/>
            <person name="Peters N."/>
            <person name="Adlem E."/>
            <person name="Kerhornou A."/>
            <person name="Lord A."/>
            <person name="Murphy L."/>
            <person name="Seeger K."/>
            <person name="Squares R."/>
            <person name="Rutter S."/>
            <person name="Quail M.A."/>
            <person name="Rajandream M.A."/>
            <person name="Harris D."/>
            <person name="Churcher C."/>
            <person name="Bentley S.D."/>
            <person name="Parkhill J."/>
            <person name="Thomson N.R."/>
            <person name="Avison M.B."/>
        </authorList>
    </citation>
    <scope>NUCLEOTIDE SEQUENCE [LARGE SCALE GENOMIC DNA]</scope>
    <source>
        <strain evidence="2 3">K279a</strain>
    </source>
</reference>
<dbReference type="HOGENOM" id="CLU_1577641_0_0_6"/>
<dbReference type="KEGG" id="sml:Smlt4394"/>
<organism evidence="2 3">
    <name type="scientific">Stenotrophomonas maltophilia (strain K279a)</name>
    <dbReference type="NCBI Taxonomy" id="522373"/>
    <lineage>
        <taxon>Bacteria</taxon>
        <taxon>Pseudomonadati</taxon>
        <taxon>Pseudomonadota</taxon>
        <taxon>Gammaproteobacteria</taxon>
        <taxon>Lysobacterales</taxon>
        <taxon>Lysobacteraceae</taxon>
        <taxon>Stenotrophomonas</taxon>
        <taxon>Stenotrophomonas maltophilia group</taxon>
    </lineage>
</organism>
<dbReference type="Proteomes" id="UP000008840">
    <property type="component" value="Chromosome"/>
</dbReference>
<evidence type="ECO:0000313" key="3">
    <source>
        <dbReference type="Proteomes" id="UP000008840"/>
    </source>
</evidence>
<proteinExistence type="predicted"/>
<gene>
    <name evidence="2" type="ordered locus">Smlt4394</name>
</gene>
<dbReference type="EnsemblBacteria" id="CAQ47769">
    <property type="protein sequence ID" value="CAQ47769"/>
    <property type="gene ID" value="Smlt4394"/>
</dbReference>
<protein>
    <submittedName>
        <fullName evidence="2">Uncharacterized protein</fullName>
    </submittedName>
</protein>
<keyword evidence="3" id="KW-1185">Reference proteome</keyword>
<evidence type="ECO:0000256" key="1">
    <source>
        <dbReference type="SAM" id="MobiDB-lite"/>
    </source>
</evidence>
<dbReference type="EMBL" id="AM743169">
    <property type="protein sequence ID" value="CAQ47769.1"/>
    <property type="molecule type" value="Genomic_DNA"/>
</dbReference>
<name>B2FKT6_STRMK</name>
<sequence length="169" mass="19175">MAGRRGGTAPSQRAKRDTTNNPLPLHTNNLRMCQLRHKRLVRQVMTGHSNAFTPSSRVCFEGRKRGNHMQMKTRMKNGRQRARARADQTPLSVAAIRKVVLSVHTRSHDYGDDADIAELLPELAAFGITTVKPLRLLMKRHRRALLQEERIVMRRAETLHLRTEGGSVA</sequence>
<evidence type="ECO:0000313" key="2">
    <source>
        <dbReference type="EMBL" id="CAQ47769.1"/>
    </source>
</evidence>
<feature type="region of interest" description="Disordered" evidence="1">
    <location>
        <begin position="1"/>
        <end position="27"/>
    </location>
</feature>